<sequence>MVLIDVEFPGPPVLRSMFSKNIRTVLMNSFSEPSGYFGNAMQILELVVLISFICGTDAKDRMFRVF</sequence>
<name>A0A0E9X1K4_ANGAN</name>
<feature type="transmembrane region" description="Helical" evidence="1">
    <location>
        <begin position="36"/>
        <end position="54"/>
    </location>
</feature>
<dbReference type="EMBL" id="GBXM01012256">
    <property type="protein sequence ID" value="JAH96321.1"/>
    <property type="molecule type" value="Transcribed_RNA"/>
</dbReference>
<keyword evidence="1" id="KW-1133">Transmembrane helix</keyword>
<keyword evidence="1" id="KW-0472">Membrane</keyword>
<proteinExistence type="predicted"/>
<reference evidence="2" key="2">
    <citation type="journal article" date="2015" name="Fish Shellfish Immunol.">
        <title>Early steps in the European eel (Anguilla anguilla)-Vibrio vulnificus interaction in the gills: Role of the RtxA13 toxin.</title>
        <authorList>
            <person name="Callol A."/>
            <person name="Pajuelo D."/>
            <person name="Ebbesson L."/>
            <person name="Teles M."/>
            <person name="MacKenzie S."/>
            <person name="Amaro C."/>
        </authorList>
    </citation>
    <scope>NUCLEOTIDE SEQUENCE</scope>
</reference>
<reference evidence="2" key="1">
    <citation type="submission" date="2014-11" db="EMBL/GenBank/DDBJ databases">
        <authorList>
            <person name="Amaro Gonzalez C."/>
        </authorList>
    </citation>
    <scope>NUCLEOTIDE SEQUENCE</scope>
</reference>
<dbReference type="AlphaFoldDB" id="A0A0E9X1K4"/>
<evidence type="ECO:0000313" key="2">
    <source>
        <dbReference type="EMBL" id="JAH96321.1"/>
    </source>
</evidence>
<organism evidence="2">
    <name type="scientific">Anguilla anguilla</name>
    <name type="common">European freshwater eel</name>
    <name type="synonym">Muraena anguilla</name>
    <dbReference type="NCBI Taxonomy" id="7936"/>
    <lineage>
        <taxon>Eukaryota</taxon>
        <taxon>Metazoa</taxon>
        <taxon>Chordata</taxon>
        <taxon>Craniata</taxon>
        <taxon>Vertebrata</taxon>
        <taxon>Euteleostomi</taxon>
        <taxon>Actinopterygii</taxon>
        <taxon>Neopterygii</taxon>
        <taxon>Teleostei</taxon>
        <taxon>Anguilliformes</taxon>
        <taxon>Anguillidae</taxon>
        <taxon>Anguilla</taxon>
    </lineage>
</organism>
<evidence type="ECO:0000256" key="1">
    <source>
        <dbReference type="SAM" id="Phobius"/>
    </source>
</evidence>
<accession>A0A0E9X1K4</accession>
<protein>
    <submittedName>
        <fullName evidence="2">Uncharacterized protein</fullName>
    </submittedName>
</protein>
<keyword evidence="1" id="KW-0812">Transmembrane</keyword>